<dbReference type="Proteomes" id="UP000887579">
    <property type="component" value="Unplaced"/>
</dbReference>
<protein>
    <submittedName>
        <fullName evidence="2">Uncharacterized protein</fullName>
    </submittedName>
</protein>
<sequence length="352" mass="41955">MVNTLIPDEKAIMTYVSSFYHCFLGMHKAETAANRICRVLQANRDNEKLMEDYENLASDLLSWIKRWMPWLSNRSNDNTLDDIKKKLDDFRQYRTHEKPPRIEEKGKLETLFNTLQTRLRLSNRPAFCPKDGHLIKDINGAWKGLESSEKGFEDWLISEMIRLERLDHLAEKFRRKCELYEEWVAGKEAYLRSNDFRSSNVYQIKALRKRHEAFESDLQAHEERVQQISSICRQLNEMRYPKIGPINDKCQQIVDQWNRLNSLSVERRQRLEEIEKITERLDNLHLEFAKKAAPFNNWIDSVLREDLVDMLIVHDMSTIEQLLKTHNHFKSTMPDAEHGYESLLDFDRQMQH</sequence>
<evidence type="ECO:0000313" key="1">
    <source>
        <dbReference type="Proteomes" id="UP000887579"/>
    </source>
</evidence>
<evidence type="ECO:0000313" key="2">
    <source>
        <dbReference type="WBParaSite" id="ES5_v2.g11454.t1"/>
    </source>
</evidence>
<organism evidence="1 2">
    <name type="scientific">Panagrolaimus sp. ES5</name>
    <dbReference type="NCBI Taxonomy" id="591445"/>
    <lineage>
        <taxon>Eukaryota</taxon>
        <taxon>Metazoa</taxon>
        <taxon>Ecdysozoa</taxon>
        <taxon>Nematoda</taxon>
        <taxon>Chromadorea</taxon>
        <taxon>Rhabditida</taxon>
        <taxon>Tylenchina</taxon>
        <taxon>Panagrolaimomorpha</taxon>
        <taxon>Panagrolaimoidea</taxon>
        <taxon>Panagrolaimidae</taxon>
        <taxon>Panagrolaimus</taxon>
    </lineage>
</organism>
<reference evidence="2" key="1">
    <citation type="submission" date="2022-11" db="UniProtKB">
        <authorList>
            <consortium name="WormBaseParasite"/>
        </authorList>
    </citation>
    <scope>IDENTIFICATION</scope>
</reference>
<name>A0AC34F3A9_9BILA</name>
<proteinExistence type="predicted"/>
<dbReference type="WBParaSite" id="ES5_v2.g11454.t1">
    <property type="protein sequence ID" value="ES5_v2.g11454.t1"/>
    <property type="gene ID" value="ES5_v2.g11454"/>
</dbReference>
<accession>A0AC34F3A9</accession>